<dbReference type="EMBL" id="WMIB01000001">
    <property type="protein sequence ID" value="MTH51901.1"/>
    <property type="molecule type" value="Genomic_DNA"/>
</dbReference>
<feature type="transmembrane region" description="Helical" evidence="1">
    <location>
        <begin position="50"/>
        <end position="68"/>
    </location>
</feature>
<evidence type="ECO:0000256" key="1">
    <source>
        <dbReference type="SAM" id="Phobius"/>
    </source>
</evidence>
<keyword evidence="1" id="KW-0812">Transmembrane</keyword>
<dbReference type="AlphaFoldDB" id="A0A7X2V3E0"/>
<evidence type="ECO:0000313" key="3">
    <source>
        <dbReference type="Proteomes" id="UP000434639"/>
    </source>
</evidence>
<keyword evidence="1" id="KW-1133">Transmembrane helix</keyword>
<evidence type="ECO:0000313" key="2">
    <source>
        <dbReference type="EMBL" id="MTH51901.1"/>
    </source>
</evidence>
<accession>A0A7X2V3E0</accession>
<sequence>MAFIVQFIVWSHPGNWDGSCPLAAAAETAVPEDRSFRCRRRKKGAGDAESPSLFFCAVTAYAGITYFTPYMQKVYGMSAFMAGVPAILRTYVVQMIGGPLGGFLSVKPVLVVR</sequence>
<name>A0A7X2V3E0_9BACI</name>
<dbReference type="SUPFAM" id="SSF103473">
    <property type="entry name" value="MFS general substrate transporter"/>
    <property type="match status" value="1"/>
</dbReference>
<gene>
    <name evidence="2" type="ORF">GKZ89_00670</name>
</gene>
<comment type="caution">
    <text evidence="2">The sequence shown here is derived from an EMBL/GenBank/DDBJ whole genome shotgun (WGS) entry which is preliminary data.</text>
</comment>
<keyword evidence="1" id="KW-0472">Membrane</keyword>
<reference evidence="2 3" key="1">
    <citation type="journal article" date="2017" name="Int. J. Syst. Evol. Microbiol.">
        <title>Bacillus mangrovi sp. nov., isolated from a sediment sample from a mangrove forest.</title>
        <authorList>
            <person name="Gupta V."/>
            <person name="Singh P.K."/>
            <person name="Korpole S."/>
            <person name="Tanuku N.R.S."/>
            <person name="Pinnaka A.K."/>
        </authorList>
    </citation>
    <scope>NUCLEOTIDE SEQUENCE [LARGE SCALE GENOMIC DNA]</scope>
    <source>
        <strain evidence="2 3">KCTC 33872</strain>
    </source>
</reference>
<dbReference type="InterPro" id="IPR036259">
    <property type="entry name" value="MFS_trans_sf"/>
</dbReference>
<organism evidence="2 3">
    <name type="scientific">Metabacillus mangrovi</name>
    <dbReference type="NCBI Taxonomy" id="1491830"/>
    <lineage>
        <taxon>Bacteria</taxon>
        <taxon>Bacillati</taxon>
        <taxon>Bacillota</taxon>
        <taxon>Bacilli</taxon>
        <taxon>Bacillales</taxon>
        <taxon>Bacillaceae</taxon>
        <taxon>Metabacillus</taxon>
    </lineage>
</organism>
<keyword evidence="3" id="KW-1185">Reference proteome</keyword>
<dbReference type="Proteomes" id="UP000434639">
    <property type="component" value="Unassembled WGS sequence"/>
</dbReference>
<dbReference type="OrthoDB" id="9783227at2"/>
<dbReference type="RefSeq" id="WP_155110459.1">
    <property type="nucleotide sequence ID" value="NZ_WMIB01000001.1"/>
</dbReference>
<protein>
    <submittedName>
        <fullName evidence="2">Uncharacterized protein</fullName>
    </submittedName>
</protein>
<proteinExistence type="predicted"/>